<feature type="chain" id="PRO_5042851447" evidence="1">
    <location>
        <begin position="21"/>
        <end position="171"/>
    </location>
</feature>
<reference evidence="2" key="1">
    <citation type="journal article" date="2023" name="Mol. Phylogenet. Evol.">
        <title>Genome-scale phylogeny and comparative genomics of the fungal order Sordariales.</title>
        <authorList>
            <person name="Hensen N."/>
            <person name="Bonometti L."/>
            <person name="Westerberg I."/>
            <person name="Brannstrom I.O."/>
            <person name="Guillou S."/>
            <person name="Cros-Aarteil S."/>
            <person name="Calhoun S."/>
            <person name="Haridas S."/>
            <person name="Kuo A."/>
            <person name="Mondo S."/>
            <person name="Pangilinan J."/>
            <person name="Riley R."/>
            <person name="LaButti K."/>
            <person name="Andreopoulos B."/>
            <person name="Lipzen A."/>
            <person name="Chen C."/>
            <person name="Yan M."/>
            <person name="Daum C."/>
            <person name="Ng V."/>
            <person name="Clum A."/>
            <person name="Steindorff A."/>
            <person name="Ohm R.A."/>
            <person name="Martin F."/>
            <person name="Silar P."/>
            <person name="Natvig D.O."/>
            <person name="Lalanne C."/>
            <person name="Gautier V."/>
            <person name="Ament-Velasquez S.L."/>
            <person name="Kruys A."/>
            <person name="Hutchinson M.I."/>
            <person name="Powell A.J."/>
            <person name="Barry K."/>
            <person name="Miller A.N."/>
            <person name="Grigoriev I.V."/>
            <person name="Debuchy R."/>
            <person name="Gladieux P."/>
            <person name="Hiltunen Thoren M."/>
            <person name="Johannesson H."/>
        </authorList>
    </citation>
    <scope>NUCLEOTIDE SEQUENCE</scope>
    <source>
        <strain evidence="2">CBS 538.74</strain>
    </source>
</reference>
<organism evidence="2 3">
    <name type="scientific">Chaetomidium leptoderma</name>
    <dbReference type="NCBI Taxonomy" id="669021"/>
    <lineage>
        <taxon>Eukaryota</taxon>
        <taxon>Fungi</taxon>
        <taxon>Dikarya</taxon>
        <taxon>Ascomycota</taxon>
        <taxon>Pezizomycotina</taxon>
        <taxon>Sordariomycetes</taxon>
        <taxon>Sordariomycetidae</taxon>
        <taxon>Sordariales</taxon>
        <taxon>Chaetomiaceae</taxon>
        <taxon>Chaetomidium</taxon>
    </lineage>
</organism>
<sequence>MFTHTLLLTLLLTLLTLTLAAPSSQPWYEKYHQRRVIVPQSYYEGLSLRRQQNPIKPNAVRDVVCLDPKTRFVLYDEHAASLAICSSIAGSSATRCEGAPRETVGRSGKAVFTLQATERDSSGGGAGITLSKAAWMGCVAAAREACPEGSFRGVCVGGATRGDVQFTLTSL</sequence>
<keyword evidence="1" id="KW-0732">Signal</keyword>
<dbReference type="AlphaFoldDB" id="A0AAN6VJF8"/>
<protein>
    <submittedName>
        <fullName evidence="2">Uncharacterized protein</fullName>
    </submittedName>
</protein>
<feature type="signal peptide" evidence="1">
    <location>
        <begin position="1"/>
        <end position="20"/>
    </location>
</feature>
<evidence type="ECO:0000256" key="1">
    <source>
        <dbReference type="SAM" id="SignalP"/>
    </source>
</evidence>
<gene>
    <name evidence="2" type="ORF">C8A00DRAFT_16256</name>
</gene>
<dbReference type="Proteomes" id="UP001302745">
    <property type="component" value="Unassembled WGS sequence"/>
</dbReference>
<proteinExistence type="predicted"/>
<name>A0AAN6VJF8_9PEZI</name>
<accession>A0AAN6VJF8</accession>
<evidence type="ECO:0000313" key="2">
    <source>
        <dbReference type="EMBL" id="KAK4152425.1"/>
    </source>
</evidence>
<comment type="caution">
    <text evidence="2">The sequence shown here is derived from an EMBL/GenBank/DDBJ whole genome shotgun (WGS) entry which is preliminary data.</text>
</comment>
<keyword evidence="3" id="KW-1185">Reference proteome</keyword>
<evidence type="ECO:0000313" key="3">
    <source>
        <dbReference type="Proteomes" id="UP001302745"/>
    </source>
</evidence>
<dbReference type="EMBL" id="MU856975">
    <property type="protein sequence ID" value="KAK4152425.1"/>
    <property type="molecule type" value="Genomic_DNA"/>
</dbReference>
<reference evidence="2" key="2">
    <citation type="submission" date="2023-05" db="EMBL/GenBank/DDBJ databases">
        <authorList>
            <consortium name="Lawrence Berkeley National Laboratory"/>
            <person name="Steindorff A."/>
            <person name="Hensen N."/>
            <person name="Bonometti L."/>
            <person name="Westerberg I."/>
            <person name="Brannstrom I.O."/>
            <person name="Guillou S."/>
            <person name="Cros-Aarteil S."/>
            <person name="Calhoun S."/>
            <person name="Haridas S."/>
            <person name="Kuo A."/>
            <person name="Mondo S."/>
            <person name="Pangilinan J."/>
            <person name="Riley R."/>
            <person name="Labutti K."/>
            <person name="Andreopoulos B."/>
            <person name="Lipzen A."/>
            <person name="Chen C."/>
            <person name="Yanf M."/>
            <person name="Daum C."/>
            <person name="Ng V."/>
            <person name="Clum A."/>
            <person name="Ohm R."/>
            <person name="Martin F."/>
            <person name="Silar P."/>
            <person name="Natvig D."/>
            <person name="Lalanne C."/>
            <person name="Gautier V."/>
            <person name="Ament-Velasquez S.L."/>
            <person name="Kruys A."/>
            <person name="Hutchinson M.I."/>
            <person name="Powell A.J."/>
            <person name="Barry K."/>
            <person name="Miller A.N."/>
            <person name="Grigoriev I.V."/>
            <person name="Debuchy R."/>
            <person name="Gladieux P."/>
            <person name="Thoren M.H."/>
            <person name="Johannesson H."/>
        </authorList>
    </citation>
    <scope>NUCLEOTIDE SEQUENCE</scope>
    <source>
        <strain evidence="2">CBS 538.74</strain>
    </source>
</reference>